<comment type="caution">
    <text evidence="1">The sequence shown here is derived from an EMBL/GenBank/DDBJ whole genome shotgun (WGS) entry which is preliminary data.</text>
</comment>
<evidence type="ECO:0000313" key="1">
    <source>
        <dbReference type="EMBL" id="NKC27584.1"/>
    </source>
</evidence>
<reference evidence="1 2" key="1">
    <citation type="submission" date="2020-03" db="EMBL/GenBank/DDBJ databases">
        <title>Whole genome sequencing of clinical and environmental type strains of Ochrobactrum.</title>
        <authorList>
            <person name="Dharne M."/>
        </authorList>
    </citation>
    <scope>NUCLEOTIDE SEQUENCE [LARGE SCALE GENOMIC DNA]</scope>
    <source>
        <strain evidence="1 2">DSM 22292</strain>
    </source>
</reference>
<sequence>MSDIHVELLERSIVEKYFDPFASSELAFGVLHVDAVLTAAEGLPPDGIQAVREVPA</sequence>
<protein>
    <submittedName>
        <fullName evidence="1">Uncharacterized protein</fullName>
    </submittedName>
</protein>
<keyword evidence="2" id="KW-1185">Reference proteome</keyword>
<name>A0ABX1DRN3_9HYPH</name>
<dbReference type="Proteomes" id="UP000568486">
    <property type="component" value="Unassembled WGS sequence"/>
</dbReference>
<evidence type="ECO:0000313" key="2">
    <source>
        <dbReference type="Proteomes" id="UP000568486"/>
    </source>
</evidence>
<dbReference type="EMBL" id="JAAVLR010000001">
    <property type="protein sequence ID" value="NKC27584.1"/>
    <property type="molecule type" value="Genomic_DNA"/>
</dbReference>
<accession>A0ABX1DRN3</accession>
<organism evidence="1 2">
    <name type="scientific">Brucella ciceri</name>
    <dbReference type="NCBI Taxonomy" id="391287"/>
    <lineage>
        <taxon>Bacteria</taxon>
        <taxon>Pseudomonadati</taxon>
        <taxon>Pseudomonadota</taxon>
        <taxon>Alphaproteobacteria</taxon>
        <taxon>Hyphomicrobiales</taxon>
        <taxon>Brucellaceae</taxon>
        <taxon>Brucella/Ochrobactrum group</taxon>
        <taxon>Brucella</taxon>
    </lineage>
</organism>
<gene>
    <name evidence="1" type="ORF">HED52_01320</name>
</gene>
<proteinExistence type="predicted"/>